<evidence type="ECO:0000313" key="2">
    <source>
        <dbReference type="EMBL" id="WOT06943.1"/>
    </source>
</evidence>
<evidence type="ECO:0000256" key="1">
    <source>
        <dbReference type="SAM" id="MobiDB-lite"/>
    </source>
</evidence>
<protein>
    <recommendedName>
        <fullName evidence="4">Transposase</fullName>
    </recommendedName>
</protein>
<feature type="region of interest" description="Disordered" evidence="1">
    <location>
        <begin position="40"/>
        <end position="60"/>
    </location>
</feature>
<feature type="compositionally biased region" description="Basic residues" evidence="1">
    <location>
        <begin position="48"/>
        <end position="60"/>
    </location>
</feature>
<sequence length="60" mass="6639">MMAVFVNSLLCTPLQPIEDIRQATNKGMAIGNDKFKGGIEKLTGNNMKPKKMGRPYKAKN</sequence>
<reference evidence="2 3" key="1">
    <citation type="submission" date="2023-10" db="EMBL/GenBank/DDBJ databases">
        <title>Complete genome sequence of Shewanella sp. DAU334.</title>
        <authorList>
            <person name="Lee Y.-S."/>
            <person name="Jeong H.-R."/>
            <person name="Hwang E.-J."/>
            <person name="Choi Y.-L."/>
            <person name="Kim G.-D."/>
        </authorList>
    </citation>
    <scope>NUCLEOTIDE SEQUENCE [LARGE SCALE GENOMIC DNA]</scope>
    <source>
        <strain evidence="2 3">DAU334</strain>
    </source>
</reference>
<name>A0ABZ0K389_9GAMM</name>
<accession>A0ABZ0K389</accession>
<keyword evidence="3" id="KW-1185">Reference proteome</keyword>
<gene>
    <name evidence="2" type="ORF">RGE70_03300</name>
</gene>
<dbReference type="RefSeq" id="WP_310472905.1">
    <property type="nucleotide sequence ID" value="NZ_CP136522.1"/>
</dbReference>
<dbReference type="EMBL" id="CP136522">
    <property type="protein sequence ID" value="WOT06943.1"/>
    <property type="molecule type" value="Genomic_DNA"/>
</dbReference>
<organism evidence="2 3">
    <name type="scientific">Shewanella youngdeokensis</name>
    <dbReference type="NCBI Taxonomy" id="2999068"/>
    <lineage>
        <taxon>Bacteria</taxon>
        <taxon>Pseudomonadati</taxon>
        <taxon>Pseudomonadota</taxon>
        <taxon>Gammaproteobacteria</taxon>
        <taxon>Alteromonadales</taxon>
        <taxon>Shewanellaceae</taxon>
        <taxon>Shewanella</taxon>
    </lineage>
</organism>
<proteinExistence type="predicted"/>
<dbReference type="Proteomes" id="UP001529491">
    <property type="component" value="Chromosome"/>
</dbReference>
<evidence type="ECO:0000313" key="3">
    <source>
        <dbReference type="Proteomes" id="UP001529491"/>
    </source>
</evidence>
<evidence type="ECO:0008006" key="4">
    <source>
        <dbReference type="Google" id="ProtNLM"/>
    </source>
</evidence>